<evidence type="ECO:0000313" key="7">
    <source>
        <dbReference type="EMBL" id="AJT42347.1"/>
    </source>
</evidence>
<evidence type="ECO:0000259" key="6">
    <source>
        <dbReference type="Pfam" id="PF06271"/>
    </source>
</evidence>
<sequence length="111" mass="11838">MLALAAIVFAVLPKTNIGLSITLAVLAWIVISWLYGFILPGKRSLGCVICGTRVVKLSDGGRPGFWRSGWVSFVRTVGILVFSIIIVVGALGGGSSGNPKDNRWHVSISER</sequence>
<dbReference type="GO" id="GO:0016020">
    <property type="term" value="C:membrane"/>
    <property type="evidence" value="ECO:0007669"/>
    <property type="project" value="UniProtKB-SubCell"/>
</dbReference>
<accession>A0A0D4C0X9</accession>
<reference evidence="7 8" key="1">
    <citation type="journal article" date="2015" name="Genome Announc.">
        <title>Complete Genome Sequencing of Protease-Producing Novel Arthrobacter sp. Strain IHBB 11108 Using PacBio Single-Molecule Real-Time Sequencing Technology.</title>
        <authorList>
            <person name="Kiran S."/>
            <person name="Swarnkar M.K."/>
            <person name="Pal M."/>
            <person name="Thakur R."/>
            <person name="Tewari R."/>
            <person name="Singh A.K."/>
            <person name="Gulati A."/>
        </authorList>
    </citation>
    <scope>NUCLEOTIDE SEQUENCE [LARGE SCALE GENOMIC DNA]</scope>
    <source>
        <strain evidence="7 8">IHBB 11108</strain>
    </source>
</reference>
<evidence type="ECO:0000256" key="4">
    <source>
        <dbReference type="ARBA" id="ARBA00023136"/>
    </source>
</evidence>
<keyword evidence="2 5" id="KW-0812">Transmembrane</keyword>
<dbReference type="PATRIC" id="fig|1618207.4.peg.2872"/>
<dbReference type="InterPro" id="IPR010432">
    <property type="entry name" value="RDD"/>
</dbReference>
<gene>
    <name evidence="7" type="ORF">UM93_14140</name>
</gene>
<dbReference type="Pfam" id="PF06271">
    <property type="entry name" value="RDD"/>
    <property type="match status" value="1"/>
</dbReference>
<dbReference type="KEGG" id="ari:UM93_14140"/>
<dbReference type="Proteomes" id="UP000061839">
    <property type="component" value="Chromosome"/>
</dbReference>
<evidence type="ECO:0000256" key="5">
    <source>
        <dbReference type="SAM" id="Phobius"/>
    </source>
</evidence>
<evidence type="ECO:0000256" key="1">
    <source>
        <dbReference type="ARBA" id="ARBA00004141"/>
    </source>
</evidence>
<keyword evidence="4 5" id="KW-0472">Membrane</keyword>
<dbReference type="AlphaFoldDB" id="A0A0D4C0X9"/>
<protein>
    <recommendedName>
        <fullName evidence="6">RDD domain-containing protein</fullName>
    </recommendedName>
</protein>
<organism evidence="7 8">
    <name type="scientific">Psychromicrobium lacuslunae</name>
    <dbReference type="NCBI Taxonomy" id="1618207"/>
    <lineage>
        <taxon>Bacteria</taxon>
        <taxon>Bacillati</taxon>
        <taxon>Actinomycetota</taxon>
        <taxon>Actinomycetes</taxon>
        <taxon>Micrococcales</taxon>
        <taxon>Micrococcaceae</taxon>
        <taxon>Psychromicrobium</taxon>
    </lineage>
</organism>
<feature type="transmembrane region" description="Helical" evidence="5">
    <location>
        <begin position="23"/>
        <end position="39"/>
    </location>
</feature>
<feature type="transmembrane region" description="Helical" evidence="5">
    <location>
        <begin position="72"/>
        <end position="92"/>
    </location>
</feature>
<dbReference type="OrthoDB" id="4951023at2"/>
<keyword evidence="3 5" id="KW-1133">Transmembrane helix</keyword>
<comment type="subcellular location">
    <subcellularLocation>
        <location evidence="1">Membrane</location>
        <topology evidence="1">Multi-pass membrane protein</topology>
    </subcellularLocation>
</comment>
<feature type="domain" description="RDD" evidence="6">
    <location>
        <begin position="14"/>
        <end position="94"/>
    </location>
</feature>
<name>A0A0D4C0X9_9MICC</name>
<evidence type="ECO:0000256" key="2">
    <source>
        <dbReference type="ARBA" id="ARBA00022692"/>
    </source>
</evidence>
<evidence type="ECO:0000313" key="8">
    <source>
        <dbReference type="Proteomes" id="UP000061839"/>
    </source>
</evidence>
<proteinExistence type="predicted"/>
<keyword evidence="8" id="KW-1185">Reference proteome</keyword>
<dbReference type="EMBL" id="CP011005">
    <property type="protein sequence ID" value="AJT42347.1"/>
    <property type="molecule type" value="Genomic_DNA"/>
</dbReference>
<dbReference type="HOGENOM" id="CLU_2153091_0_0_11"/>
<evidence type="ECO:0000256" key="3">
    <source>
        <dbReference type="ARBA" id="ARBA00022989"/>
    </source>
</evidence>